<comment type="similarity">
    <text evidence="2 7">Belongs to the peptidase M14 family.</text>
</comment>
<dbReference type="SMART" id="SM00631">
    <property type="entry name" value="Zn_pept"/>
    <property type="match status" value="1"/>
</dbReference>
<keyword evidence="3" id="KW-0645">Protease</keyword>
<dbReference type="EMBL" id="JBHSOZ010000010">
    <property type="protein sequence ID" value="MFC5714177.1"/>
    <property type="molecule type" value="Genomic_DNA"/>
</dbReference>
<organism evidence="10 11">
    <name type="scientific">Thalassorhabdus alkalitolerans</name>
    <dbReference type="NCBI Taxonomy" id="2282697"/>
    <lineage>
        <taxon>Bacteria</taxon>
        <taxon>Bacillati</taxon>
        <taxon>Bacillota</taxon>
        <taxon>Bacilli</taxon>
        <taxon>Bacillales</taxon>
        <taxon>Bacillaceae</taxon>
        <taxon>Thalassorhabdus</taxon>
    </lineage>
</organism>
<dbReference type="CDD" id="cd00118">
    <property type="entry name" value="LysM"/>
    <property type="match status" value="1"/>
</dbReference>
<dbReference type="PROSITE" id="PS51782">
    <property type="entry name" value="LYSM"/>
    <property type="match status" value="1"/>
</dbReference>
<dbReference type="Gene3D" id="3.40.630.10">
    <property type="entry name" value="Zn peptidases"/>
    <property type="match status" value="1"/>
</dbReference>
<feature type="domain" description="LysM" evidence="8">
    <location>
        <begin position="3"/>
        <end position="49"/>
    </location>
</feature>
<evidence type="ECO:0000259" key="8">
    <source>
        <dbReference type="PROSITE" id="PS51782"/>
    </source>
</evidence>
<evidence type="ECO:0000256" key="5">
    <source>
        <dbReference type="ARBA" id="ARBA00022833"/>
    </source>
</evidence>
<feature type="active site" description="Proton donor/acceptor" evidence="7">
    <location>
        <position position="325"/>
    </location>
</feature>
<dbReference type="SMART" id="SM00257">
    <property type="entry name" value="LysM"/>
    <property type="match status" value="1"/>
</dbReference>
<dbReference type="RefSeq" id="WP_385942774.1">
    <property type="nucleotide sequence ID" value="NZ_JBHSOZ010000010.1"/>
</dbReference>
<comment type="cofactor">
    <cofactor evidence="1">
        <name>Zn(2+)</name>
        <dbReference type="ChEBI" id="CHEBI:29105"/>
    </cofactor>
</comment>
<dbReference type="Proteomes" id="UP001596142">
    <property type="component" value="Unassembled WGS sequence"/>
</dbReference>
<dbReference type="PANTHER" id="PTHR11705:SF143">
    <property type="entry name" value="SLL0236 PROTEIN"/>
    <property type="match status" value="1"/>
</dbReference>
<proteinExistence type="inferred from homology"/>
<dbReference type="SUPFAM" id="SSF53187">
    <property type="entry name" value="Zn-dependent exopeptidases"/>
    <property type="match status" value="1"/>
</dbReference>
<dbReference type="InterPro" id="IPR018392">
    <property type="entry name" value="LysM"/>
</dbReference>
<evidence type="ECO:0000259" key="9">
    <source>
        <dbReference type="PROSITE" id="PS52035"/>
    </source>
</evidence>
<dbReference type="PROSITE" id="PS52035">
    <property type="entry name" value="PEPTIDASE_M14"/>
    <property type="match status" value="1"/>
</dbReference>
<evidence type="ECO:0000256" key="2">
    <source>
        <dbReference type="ARBA" id="ARBA00005988"/>
    </source>
</evidence>
<dbReference type="InterPro" id="IPR034274">
    <property type="entry name" value="ENP1_M14_CPD"/>
</dbReference>
<dbReference type="PRINTS" id="PR00765">
    <property type="entry name" value="CRBOXYPTASEA"/>
</dbReference>
<dbReference type="Gene3D" id="3.10.350.10">
    <property type="entry name" value="LysM domain"/>
    <property type="match status" value="1"/>
</dbReference>
<comment type="caution">
    <text evidence="10">The sequence shown here is derived from an EMBL/GenBank/DDBJ whole genome shotgun (WGS) entry which is preliminary data.</text>
</comment>
<evidence type="ECO:0000256" key="3">
    <source>
        <dbReference type="ARBA" id="ARBA00022670"/>
    </source>
</evidence>
<evidence type="ECO:0000313" key="11">
    <source>
        <dbReference type="Proteomes" id="UP001596142"/>
    </source>
</evidence>
<dbReference type="Pfam" id="PF00246">
    <property type="entry name" value="Peptidase_M14"/>
    <property type="match status" value="1"/>
</dbReference>
<evidence type="ECO:0000256" key="6">
    <source>
        <dbReference type="ARBA" id="ARBA00023049"/>
    </source>
</evidence>
<dbReference type="Pfam" id="PF01476">
    <property type="entry name" value="LysM"/>
    <property type="match status" value="1"/>
</dbReference>
<dbReference type="CDD" id="cd06229">
    <property type="entry name" value="M14_Endopeptidase_I"/>
    <property type="match status" value="1"/>
</dbReference>
<feature type="domain" description="Peptidase M14" evidence="9">
    <location>
        <begin position="66"/>
        <end position="353"/>
    </location>
</feature>
<keyword evidence="5" id="KW-0862">Zinc</keyword>
<keyword evidence="6" id="KW-0482">Metalloprotease</keyword>
<dbReference type="InterPro" id="IPR000834">
    <property type="entry name" value="Peptidase_M14"/>
</dbReference>
<evidence type="ECO:0000256" key="1">
    <source>
        <dbReference type="ARBA" id="ARBA00001947"/>
    </source>
</evidence>
<keyword evidence="11" id="KW-1185">Reference proteome</keyword>
<gene>
    <name evidence="10" type="ORF">ACFPU1_15615</name>
</gene>
<dbReference type="InterPro" id="IPR036779">
    <property type="entry name" value="LysM_dom_sf"/>
</dbReference>
<dbReference type="PANTHER" id="PTHR11705">
    <property type="entry name" value="PROTEASE FAMILY M14 CARBOXYPEPTIDASE A,B"/>
    <property type="match status" value="1"/>
</dbReference>
<reference evidence="11" key="1">
    <citation type="journal article" date="2019" name="Int. J. Syst. Evol. Microbiol.">
        <title>The Global Catalogue of Microorganisms (GCM) 10K type strain sequencing project: providing services to taxonomists for standard genome sequencing and annotation.</title>
        <authorList>
            <consortium name="The Broad Institute Genomics Platform"/>
            <consortium name="The Broad Institute Genome Sequencing Center for Infectious Disease"/>
            <person name="Wu L."/>
            <person name="Ma J."/>
        </authorList>
    </citation>
    <scope>NUCLEOTIDE SEQUENCE [LARGE SCALE GENOMIC DNA]</scope>
    <source>
        <strain evidence="11">CECT 7184</strain>
    </source>
</reference>
<evidence type="ECO:0000313" key="10">
    <source>
        <dbReference type="EMBL" id="MFC5714177.1"/>
    </source>
</evidence>
<keyword evidence="4" id="KW-0378">Hydrolase</keyword>
<sequence length="368" mass="42354">MVFTYKTTSGDTLTKVANRFHIRIEDLLAANKEIPSSHSYLYPGRHLLIPDNASSTKRKKLYPCSEEYGWRELENDRRLLQSQTIKGLKVEQIGQSVMKKPLWLFKYGRGQKKIFLTGTWHGNEWMNSWLLMNFLKTFIKKVNTKAPWLGYSPHKLYQDATLFIVPLVNPDGAELVQEGLSKGHSHYEQVAAINDGWSDFRHWSANINGVDLNHQWPAGWKEEAKTSPKQPWYRHYGGASPISEPESKSIYLLTMKEDFSHVLAFHSQGQEIYWGYRDMEPKVCKSLAERLASASSYHPVKTAASAAGFKDWFIKEWKRPGFTIETGIGKNPLPFDASLEMWLNNVPLILESLTFPSFSPPLDKWEKE</sequence>
<protein>
    <submittedName>
        <fullName evidence="10">M14 family metallopeptidase</fullName>
    </submittedName>
</protein>
<accession>A0ABW0YS20</accession>
<evidence type="ECO:0000256" key="4">
    <source>
        <dbReference type="ARBA" id="ARBA00022801"/>
    </source>
</evidence>
<dbReference type="SUPFAM" id="SSF54106">
    <property type="entry name" value="LysM domain"/>
    <property type="match status" value="1"/>
</dbReference>
<evidence type="ECO:0000256" key="7">
    <source>
        <dbReference type="PROSITE-ProRule" id="PRU01379"/>
    </source>
</evidence>
<name>A0ABW0YS20_9BACI</name>